<dbReference type="Proteomes" id="UP000184364">
    <property type="component" value="Unassembled WGS sequence"/>
</dbReference>
<reference evidence="2" key="1">
    <citation type="submission" date="2016-11" db="EMBL/GenBank/DDBJ databases">
        <authorList>
            <person name="Varghese N."/>
            <person name="Submissions S."/>
        </authorList>
    </citation>
    <scope>NUCLEOTIDE SEQUENCE [LARGE SCALE GENOMIC DNA]</scope>
    <source>
        <strain evidence="2">DSM 26899</strain>
    </source>
</reference>
<sequence>MKKLDLATLEVKELSGEDMKNENGGQTPESWLIGFGIYLYDNRDRFLAGIKKGINDFK</sequence>
<proteinExistence type="predicted"/>
<gene>
    <name evidence="1" type="ORF">SAMN05444267_102563</name>
</gene>
<evidence type="ECO:0000313" key="2">
    <source>
        <dbReference type="Proteomes" id="UP000184364"/>
    </source>
</evidence>
<keyword evidence="2" id="KW-1185">Reference proteome</keyword>
<dbReference type="EMBL" id="FRAV01000025">
    <property type="protein sequence ID" value="SHL81441.1"/>
    <property type="molecule type" value="Genomic_DNA"/>
</dbReference>
<name>A0A1M7DPK5_9FLAO</name>
<accession>A0A1M7DPK5</accession>
<evidence type="ECO:0008006" key="3">
    <source>
        <dbReference type="Google" id="ProtNLM"/>
    </source>
</evidence>
<evidence type="ECO:0000313" key="1">
    <source>
        <dbReference type="EMBL" id="SHL81441.1"/>
    </source>
</evidence>
<dbReference type="AlphaFoldDB" id="A0A1M7DPK5"/>
<organism evidence="1 2">
    <name type="scientific">Chryseobacterium polytrichastri</name>
    <dbReference type="NCBI Taxonomy" id="1302687"/>
    <lineage>
        <taxon>Bacteria</taxon>
        <taxon>Pseudomonadati</taxon>
        <taxon>Bacteroidota</taxon>
        <taxon>Flavobacteriia</taxon>
        <taxon>Flavobacteriales</taxon>
        <taxon>Weeksellaceae</taxon>
        <taxon>Chryseobacterium group</taxon>
        <taxon>Chryseobacterium</taxon>
    </lineage>
</organism>
<protein>
    <recommendedName>
        <fullName evidence="3">Bacteriocin-type signal sequence-containing protein</fullName>
    </recommendedName>
</protein>
<dbReference type="RefSeq" id="WP_175549620.1">
    <property type="nucleotide sequence ID" value="NZ_FRAV01000025.1"/>
</dbReference>
<dbReference type="STRING" id="1302687.SAMN05444267_102563"/>